<name>A0ABU2RC83_9ACTN</name>
<proteinExistence type="predicted"/>
<protein>
    <recommendedName>
        <fullName evidence="4">Helix-turn-helix domain-containing protein</fullName>
    </recommendedName>
</protein>
<sequence>MDASKLIRRRCASRGVTHVRTRLDREFCVVANALAQHRNLDYLAIGIATYMLSVPEGTKVSIKALTERDPRHGEHAISGALRRLEAVGFLRRETSRLPTGRIVTRTFIHTVPVRDDAPEAVRVEPIVAEPAAPVRQEARASVREEARASVREEARASVREEAGAAPKAAPAPVRDTTPAPVRDTTPAPVRDTTPAPVRDTAPAPVRDTTPAPVRDTTPAPVRDTAPAAPAPTPPPRTHGIAAHVLSTLHREDPRLVLPERDLARLTPLAAAWLERDVDRDALRAALLAHLPQHIHRPAAFLAHRLVTDLPAPPTKLPTTFRAGSAPVEPSNLPDVRPSAWWHSCDVCERALRYGPGRCRDCQAERGAAADRW</sequence>
<dbReference type="Proteomes" id="UP001183610">
    <property type="component" value="Unassembled WGS sequence"/>
</dbReference>
<gene>
    <name evidence="2" type="ORF">RM698_28380</name>
</gene>
<reference evidence="3" key="1">
    <citation type="submission" date="2023-07" db="EMBL/GenBank/DDBJ databases">
        <title>30 novel species of actinomycetes from the DSMZ collection.</title>
        <authorList>
            <person name="Nouioui I."/>
        </authorList>
    </citation>
    <scope>NUCLEOTIDE SEQUENCE [LARGE SCALE GENOMIC DNA]</scope>
    <source>
        <strain evidence="3">DSM 41979</strain>
    </source>
</reference>
<accession>A0ABU2RC83</accession>
<feature type="compositionally biased region" description="Basic and acidic residues" evidence="1">
    <location>
        <begin position="136"/>
        <end position="162"/>
    </location>
</feature>
<feature type="compositionally biased region" description="Low complexity" evidence="1">
    <location>
        <begin position="215"/>
        <end position="227"/>
    </location>
</feature>
<feature type="compositionally biased region" description="Low complexity" evidence="1">
    <location>
        <begin position="163"/>
        <end position="172"/>
    </location>
</feature>
<feature type="region of interest" description="Disordered" evidence="1">
    <location>
        <begin position="133"/>
        <end position="239"/>
    </location>
</feature>
<keyword evidence="3" id="KW-1185">Reference proteome</keyword>
<evidence type="ECO:0000313" key="2">
    <source>
        <dbReference type="EMBL" id="MDT0412949.1"/>
    </source>
</evidence>
<evidence type="ECO:0000256" key="1">
    <source>
        <dbReference type="SAM" id="MobiDB-lite"/>
    </source>
</evidence>
<evidence type="ECO:0000313" key="3">
    <source>
        <dbReference type="Proteomes" id="UP001183610"/>
    </source>
</evidence>
<dbReference type="EMBL" id="JAVRET010000103">
    <property type="protein sequence ID" value="MDT0412949.1"/>
    <property type="molecule type" value="Genomic_DNA"/>
</dbReference>
<dbReference type="RefSeq" id="WP_234009528.1">
    <property type="nucleotide sequence ID" value="NZ_JAVRET010000103.1"/>
</dbReference>
<organism evidence="2 3">
    <name type="scientific">Streptomyces evansiae</name>
    <dbReference type="NCBI Taxonomy" id="3075535"/>
    <lineage>
        <taxon>Bacteria</taxon>
        <taxon>Bacillati</taxon>
        <taxon>Actinomycetota</taxon>
        <taxon>Actinomycetes</taxon>
        <taxon>Kitasatosporales</taxon>
        <taxon>Streptomycetaceae</taxon>
        <taxon>Streptomyces</taxon>
    </lineage>
</organism>
<evidence type="ECO:0008006" key="4">
    <source>
        <dbReference type="Google" id="ProtNLM"/>
    </source>
</evidence>
<comment type="caution">
    <text evidence="2">The sequence shown here is derived from an EMBL/GenBank/DDBJ whole genome shotgun (WGS) entry which is preliminary data.</text>
</comment>